<accession>A0ABV6FSL1</accession>
<proteinExistence type="predicted"/>
<gene>
    <name evidence="2" type="ORF">ACFFIP_09240</name>
</gene>
<dbReference type="PANTHER" id="PTHR37833:SF1">
    <property type="entry name" value="SIGNAL PEPTIDE PROTEIN"/>
    <property type="match status" value="1"/>
</dbReference>
<feature type="signal peptide" evidence="1">
    <location>
        <begin position="1"/>
        <end position="23"/>
    </location>
</feature>
<evidence type="ECO:0000256" key="1">
    <source>
        <dbReference type="SAM" id="SignalP"/>
    </source>
</evidence>
<name>A0ABV6FSL1_9BACT</name>
<sequence>MNKSKYTVISVFLLLLLSLSIEAQTLDRKTLTWERKTINIGAVLEENGPVDVEFYAVNLHEEKIAITDIITDCGCTTVDFTKDSLENQKVASLKVKFDPDHRGGEFSKVIIVRTTEDIYGDTLYLEGINMPIPDNIEMAYPHRLGVLGFRLSSINMGNVLTNEPKIKYIEVHNFGQDTIHLNKDQEHLPDHLQVRLEPEYLNPGERGLMIFTYDGTLKGDLGYLEESVAIKLESSEEKISLKLIAVVFEYFEPVPKSMENLVPRLGFSESDIDLKDISSSRKVERSVTLINMGQEPLEIRKVVSNCPCLTIELDERRIEAGQRIQLKFEFDPKGRRGIDHKHITLFTNDPINPVRTIIIKSTIK</sequence>
<keyword evidence="3" id="KW-1185">Reference proteome</keyword>
<dbReference type="Proteomes" id="UP001589797">
    <property type="component" value="Unassembled WGS sequence"/>
</dbReference>
<keyword evidence="1" id="KW-0732">Signal</keyword>
<dbReference type="InterPro" id="IPR013783">
    <property type="entry name" value="Ig-like_fold"/>
</dbReference>
<feature type="chain" id="PRO_5046987944" evidence="1">
    <location>
        <begin position="24"/>
        <end position="364"/>
    </location>
</feature>
<dbReference type="EMBL" id="JBHLWI010000026">
    <property type="protein sequence ID" value="MFC0262865.1"/>
    <property type="molecule type" value="Genomic_DNA"/>
</dbReference>
<dbReference type="Gene3D" id="2.60.40.10">
    <property type="entry name" value="Immunoglobulins"/>
    <property type="match status" value="2"/>
</dbReference>
<protein>
    <submittedName>
        <fullName evidence="2">DUF1573 domain-containing protein</fullName>
    </submittedName>
</protein>
<dbReference type="PANTHER" id="PTHR37833">
    <property type="entry name" value="LIPOPROTEIN-RELATED"/>
    <property type="match status" value="1"/>
</dbReference>
<dbReference type="Pfam" id="PF07610">
    <property type="entry name" value="DUF1573"/>
    <property type="match status" value="2"/>
</dbReference>
<reference evidence="2 3" key="1">
    <citation type="submission" date="2024-09" db="EMBL/GenBank/DDBJ databases">
        <authorList>
            <person name="Sun Q."/>
            <person name="Mori K."/>
        </authorList>
    </citation>
    <scope>NUCLEOTIDE SEQUENCE [LARGE SCALE GENOMIC DNA]</scope>
    <source>
        <strain evidence="2 3">CCM 7650</strain>
    </source>
</reference>
<evidence type="ECO:0000313" key="3">
    <source>
        <dbReference type="Proteomes" id="UP001589797"/>
    </source>
</evidence>
<organism evidence="2 3">
    <name type="scientific">Fontibacter flavus</name>
    <dbReference type="NCBI Taxonomy" id="654838"/>
    <lineage>
        <taxon>Bacteria</taxon>
        <taxon>Pseudomonadati</taxon>
        <taxon>Bacteroidota</taxon>
        <taxon>Cytophagia</taxon>
        <taxon>Cytophagales</taxon>
        <taxon>Cyclobacteriaceae</taxon>
        <taxon>Fontibacter</taxon>
    </lineage>
</organism>
<evidence type="ECO:0000313" key="2">
    <source>
        <dbReference type="EMBL" id="MFC0262865.1"/>
    </source>
</evidence>
<dbReference type="InterPro" id="IPR011467">
    <property type="entry name" value="DUF1573"/>
</dbReference>
<comment type="caution">
    <text evidence="2">The sequence shown here is derived from an EMBL/GenBank/DDBJ whole genome shotgun (WGS) entry which is preliminary data.</text>
</comment>
<dbReference type="RefSeq" id="WP_382387321.1">
    <property type="nucleotide sequence ID" value="NZ_JBHLWI010000026.1"/>
</dbReference>